<feature type="region of interest" description="Disordered" evidence="2">
    <location>
        <begin position="1"/>
        <end position="163"/>
    </location>
</feature>
<keyword evidence="1" id="KW-0175">Coiled coil</keyword>
<dbReference type="Proteomes" id="UP001303647">
    <property type="component" value="Unassembled WGS sequence"/>
</dbReference>
<comment type="caution">
    <text evidence="3">The sequence shown here is derived from an EMBL/GenBank/DDBJ whole genome shotgun (WGS) entry which is preliminary data.</text>
</comment>
<feature type="region of interest" description="Disordered" evidence="2">
    <location>
        <begin position="175"/>
        <end position="221"/>
    </location>
</feature>
<keyword evidence="4" id="KW-1185">Reference proteome</keyword>
<feature type="compositionally biased region" description="Low complexity" evidence="2">
    <location>
        <begin position="57"/>
        <end position="81"/>
    </location>
</feature>
<feature type="coiled-coil region" evidence="1">
    <location>
        <begin position="314"/>
        <end position="376"/>
    </location>
</feature>
<dbReference type="AlphaFoldDB" id="A0AAN7CWZ3"/>
<feature type="compositionally biased region" description="Polar residues" evidence="2">
    <location>
        <begin position="462"/>
        <end position="480"/>
    </location>
</feature>
<evidence type="ECO:0000313" key="4">
    <source>
        <dbReference type="Proteomes" id="UP001303647"/>
    </source>
</evidence>
<evidence type="ECO:0000256" key="1">
    <source>
        <dbReference type="SAM" id="Coils"/>
    </source>
</evidence>
<accession>A0AAN7CWZ3</accession>
<name>A0AAN7CWZ3_9PEZI</name>
<organism evidence="3 4">
    <name type="scientific">Corynascus novoguineensis</name>
    <dbReference type="NCBI Taxonomy" id="1126955"/>
    <lineage>
        <taxon>Eukaryota</taxon>
        <taxon>Fungi</taxon>
        <taxon>Dikarya</taxon>
        <taxon>Ascomycota</taxon>
        <taxon>Pezizomycotina</taxon>
        <taxon>Sordariomycetes</taxon>
        <taxon>Sordariomycetidae</taxon>
        <taxon>Sordariales</taxon>
        <taxon>Chaetomiaceae</taxon>
        <taxon>Corynascus</taxon>
    </lineage>
</organism>
<protein>
    <submittedName>
        <fullName evidence="3">Uncharacterized protein</fullName>
    </submittedName>
</protein>
<feature type="region of interest" description="Disordered" evidence="2">
    <location>
        <begin position="386"/>
        <end position="515"/>
    </location>
</feature>
<feature type="compositionally biased region" description="Low complexity" evidence="2">
    <location>
        <begin position="192"/>
        <end position="221"/>
    </location>
</feature>
<proteinExistence type="predicted"/>
<reference evidence="3" key="2">
    <citation type="submission" date="2023-05" db="EMBL/GenBank/DDBJ databases">
        <authorList>
            <consortium name="Lawrence Berkeley National Laboratory"/>
            <person name="Steindorff A."/>
            <person name="Hensen N."/>
            <person name="Bonometti L."/>
            <person name="Westerberg I."/>
            <person name="Brannstrom I.O."/>
            <person name="Guillou S."/>
            <person name="Cros-Aarteil S."/>
            <person name="Calhoun S."/>
            <person name="Haridas S."/>
            <person name="Kuo A."/>
            <person name="Mondo S."/>
            <person name="Pangilinan J."/>
            <person name="Riley R."/>
            <person name="Labutti K."/>
            <person name="Andreopoulos B."/>
            <person name="Lipzen A."/>
            <person name="Chen C."/>
            <person name="Yanf M."/>
            <person name="Daum C."/>
            <person name="Ng V."/>
            <person name="Clum A."/>
            <person name="Ohm R."/>
            <person name="Martin F."/>
            <person name="Silar P."/>
            <person name="Natvig D."/>
            <person name="Lalanne C."/>
            <person name="Gautier V."/>
            <person name="Ament-Velasquez S.L."/>
            <person name="Kruys A."/>
            <person name="Hutchinson M.I."/>
            <person name="Powell A.J."/>
            <person name="Barry K."/>
            <person name="Miller A.N."/>
            <person name="Grigoriev I.V."/>
            <person name="Debuchy R."/>
            <person name="Gladieux P."/>
            <person name="Thoren M.H."/>
            <person name="Johannesson H."/>
        </authorList>
    </citation>
    <scope>NUCLEOTIDE SEQUENCE</scope>
    <source>
        <strain evidence="3">CBS 359.72</strain>
    </source>
</reference>
<reference evidence="3" key="1">
    <citation type="journal article" date="2023" name="Mol. Phylogenet. Evol.">
        <title>Genome-scale phylogeny and comparative genomics of the fungal order Sordariales.</title>
        <authorList>
            <person name="Hensen N."/>
            <person name="Bonometti L."/>
            <person name="Westerberg I."/>
            <person name="Brannstrom I.O."/>
            <person name="Guillou S."/>
            <person name="Cros-Aarteil S."/>
            <person name="Calhoun S."/>
            <person name="Haridas S."/>
            <person name="Kuo A."/>
            <person name="Mondo S."/>
            <person name="Pangilinan J."/>
            <person name="Riley R."/>
            <person name="LaButti K."/>
            <person name="Andreopoulos B."/>
            <person name="Lipzen A."/>
            <person name="Chen C."/>
            <person name="Yan M."/>
            <person name="Daum C."/>
            <person name="Ng V."/>
            <person name="Clum A."/>
            <person name="Steindorff A."/>
            <person name="Ohm R.A."/>
            <person name="Martin F."/>
            <person name="Silar P."/>
            <person name="Natvig D.O."/>
            <person name="Lalanne C."/>
            <person name="Gautier V."/>
            <person name="Ament-Velasquez S.L."/>
            <person name="Kruys A."/>
            <person name="Hutchinson M.I."/>
            <person name="Powell A.J."/>
            <person name="Barry K."/>
            <person name="Miller A.N."/>
            <person name="Grigoriev I.V."/>
            <person name="Debuchy R."/>
            <person name="Gladieux P."/>
            <person name="Hiltunen Thoren M."/>
            <person name="Johannesson H."/>
        </authorList>
    </citation>
    <scope>NUCLEOTIDE SEQUENCE</scope>
    <source>
        <strain evidence="3">CBS 359.72</strain>
    </source>
</reference>
<gene>
    <name evidence="3" type="ORF">C7999DRAFT_12294</name>
</gene>
<evidence type="ECO:0000313" key="3">
    <source>
        <dbReference type="EMBL" id="KAK4249870.1"/>
    </source>
</evidence>
<evidence type="ECO:0000256" key="2">
    <source>
        <dbReference type="SAM" id="MobiDB-lite"/>
    </source>
</evidence>
<dbReference type="EMBL" id="MU857618">
    <property type="protein sequence ID" value="KAK4249870.1"/>
    <property type="molecule type" value="Genomic_DNA"/>
</dbReference>
<feature type="compositionally biased region" description="Polar residues" evidence="2">
    <location>
        <begin position="179"/>
        <end position="191"/>
    </location>
</feature>
<feature type="compositionally biased region" description="Polar residues" evidence="2">
    <location>
        <begin position="22"/>
        <end position="36"/>
    </location>
</feature>
<sequence>MLRSGPALSSPPPPPLEFRSPTVSTPTRAVQPQIANPDNGYAPPRDQLERRTPTPASPLQPSQHQPQHGLSAPRPSLSPLSEYHSGFADEELGSPLNLGSHRRQHSFPNLLPLAFKSRTPSPTRKTHSRSPSEQMPYTGDGRNNGRVGAESSRNGGGGGLVSWLSGSAVAANALGLSHQPGTSKDTSTPAATPTRNGRTTGSGSTTSDIPSPRSATATTAASRFMSALSSRFNPTTPTGSTSIPNAITGEQQQEDELCTFDIEAALFPSSPSSLSPSAAPRDPFSPSAFKNLHMNAAGLLGKMQAAYRAQAAALRDLRAERAAERDELDEAVTRAAHLKMQLEGMARKAAEQDVVVRQLEEELERERKARAKAEAGLAAAAAAAATSSGVVSGGGGAPSVVSEDLGVEEERRRRRRRRQKESSRNEGEKEEEDTTTTATSTDDENESAESESVFSRCRSPPLSLQSPLQAHASSTTSVSVGPSMPRGVMGESGTPNGKDAGGSMNATPRQKAGPQPMGAFQKILKGISGETAGCSNCKGQDASVAWDTVGLLRDENRHLKNRVGELEVAVEGALDLVNGIGL</sequence>
<feature type="compositionally biased region" description="Polar residues" evidence="2">
    <location>
        <begin position="118"/>
        <end position="135"/>
    </location>
</feature>